<sequence>MWWFRRAVVRNDAKLGTWKLITRLIIGEFFVSSKPTTVLRFPYLHSTNRILIKSK</sequence>
<accession>A0A2U3KN92</accession>
<evidence type="ECO:0000313" key="2">
    <source>
        <dbReference type="Proteomes" id="UP000238916"/>
    </source>
</evidence>
<evidence type="ECO:0000313" key="1">
    <source>
        <dbReference type="EMBL" id="SPF41116.1"/>
    </source>
</evidence>
<dbReference type="Proteomes" id="UP000238916">
    <property type="component" value="Unassembled WGS sequence"/>
</dbReference>
<organism evidence="1 2">
    <name type="scientific">Candidatus Desulfosporosinus infrequens</name>
    <dbReference type="NCBI Taxonomy" id="2043169"/>
    <lineage>
        <taxon>Bacteria</taxon>
        <taxon>Bacillati</taxon>
        <taxon>Bacillota</taxon>
        <taxon>Clostridia</taxon>
        <taxon>Eubacteriales</taxon>
        <taxon>Desulfitobacteriaceae</taxon>
        <taxon>Desulfosporosinus</taxon>
    </lineage>
</organism>
<reference evidence="2" key="1">
    <citation type="submission" date="2018-02" db="EMBL/GenBank/DDBJ databases">
        <authorList>
            <person name="Hausmann B."/>
        </authorList>
    </citation>
    <scope>NUCLEOTIDE SEQUENCE [LARGE SCALE GENOMIC DNA]</scope>
    <source>
        <strain evidence="2">Peat soil MAG SbF1</strain>
    </source>
</reference>
<dbReference type="EMBL" id="OMOF01000160">
    <property type="protein sequence ID" value="SPF41116.1"/>
    <property type="molecule type" value="Genomic_DNA"/>
</dbReference>
<name>A0A2U3KN92_9FIRM</name>
<protein>
    <submittedName>
        <fullName evidence="1">Uncharacterized protein</fullName>
    </submittedName>
</protein>
<proteinExistence type="predicted"/>
<gene>
    <name evidence="1" type="ORF">SBF1_2420009</name>
</gene>
<dbReference type="AlphaFoldDB" id="A0A2U3KN92"/>